<organism evidence="7 8">
    <name type="scientific">Penicilliopsis zonata CBS 506.65</name>
    <dbReference type="NCBI Taxonomy" id="1073090"/>
    <lineage>
        <taxon>Eukaryota</taxon>
        <taxon>Fungi</taxon>
        <taxon>Dikarya</taxon>
        <taxon>Ascomycota</taxon>
        <taxon>Pezizomycotina</taxon>
        <taxon>Eurotiomycetes</taxon>
        <taxon>Eurotiomycetidae</taxon>
        <taxon>Eurotiales</taxon>
        <taxon>Aspergillaceae</taxon>
        <taxon>Penicilliopsis</taxon>
    </lineage>
</organism>
<dbReference type="InterPro" id="IPR036259">
    <property type="entry name" value="MFS_trans_sf"/>
</dbReference>
<dbReference type="GeneID" id="34615875"/>
<feature type="transmembrane region" description="Helical" evidence="5">
    <location>
        <begin position="314"/>
        <end position="335"/>
    </location>
</feature>
<name>A0A1L9SG31_9EURO</name>
<evidence type="ECO:0000256" key="3">
    <source>
        <dbReference type="ARBA" id="ARBA00022989"/>
    </source>
</evidence>
<feature type="transmembrane region" description="Helical" evidence="5">
    <location>
        <begin position="276"/>
        <end position="293"/>
    </location>
</feature>
<proteinExistence type="predicted"/>
<sequence length="564" mass="60557">MSADPSIDTQVEAVNQENNSNGVWEKTADAADADTEQGSSTEEFALGWRGILVFFTLCILSLMAALDGTSLSVALPIISDALNGTAIEAFWSGTSFLLLSTVFQPSFASLSNIFGRRPLILIAVAFFFVGAVVCAVAKNFTYMLVGRSIQGLGGGGIIALTEIIVTDIVPLRLRGQYFGLLSAMWSLGSVTGPILGGVFAEDVTWRWIFYINFPFIGVGAVFVLLFLNLNIIPSSLAEKLRRIDYVGTGLFIGSMASFLIPLTWGGVLYSWSSWRTLVPLLIGVAGLTVFGVYEWRYATEPIIPPGIFQNRTAAVSFIGSVLQGLVLWCALYYLPLYFEAVKEYSPVLSGVALFPDSFTVAPSAMATGFLITHFGAYRWAVWAGWALSMLGMGLMCLIKVDTSVPAWIFINLVAGVGLGLLFPSLAFAVQASAEPAMLAIAVAMFSFFRALGQTIGVAIGGVVFQNRMRSNLLGYPSLAPMADAYSQDASGLVEIIQAMPAGQEKADLKEAYTASLRIVWAVCCAMSGLGLLLSLLTEHYDLDRALETTQGLKKGKNDTDDSEA</sequence>
<feature type="transmembrane region" description="Helical" evidence="5">
    <location>
        <begin position="177"/>
        <end position="195"/>
    </location>
</feature>
<dbReference type="InterPro" id="IPR011701">
    <property type="entry name" value="MFS"/>
</dbReference>
<feature type="transmembrane region" description="Helical" evidence="5">
    <location>
        <begin position="406"/>
        <end position="429"/>
    </location>
</feature>
<feature type="transmembrane region" description="Helical" evidence="5">
    <location>
        <begin position="119"/>
        <end position="138"/>
    </location>
</feature>
<evidence type="ECO:0000256" key="1">
    <source>
        <dbReference type="ARBA" id="ARBA00004141"/>
    </source>
</evidence>
<dbReference type="VEuPathDB" id="FungiDB:ASPZODRAFT_66930"/>
<gene>
    <name evidence="7" type="ORF">ASPZODRAFT_66930</name>
</gene>
<dbReference type="GO" id="GO:0005886">
    <property type="term" value="C:plasma membrane"/>
    <property type="evidence" value="ECO:0007669"/>
    <property type="project" value="TreeGrafter"/>
</dbReference>
<feature type="transmembrane region" description="Helical" evidence="5">
    <location>
        <begin position="379"/>
        <end position="400"/>
    </location>
</feature>
<keyword evidence="3 5" id="KW-1133">Transmembrane helix</keyword>
<evidence type="ECO:0000256" key="2">
    <source>
        <dbReference type="ARBA" id="ARBA00022692"/>
    </source>
</evidence>
<feature type="transmembrane region" description="Helical" evidence="5">
    <location>
        <begin position="144"/>
        <end position="165"/>
    </location>
</feature>
<protein>
    <recommendedName>
        <fullName evidence="6">Major facilitator superfamily (MFS) profile domain-containing protein</fullName>
    </recommendedName>
</protein>
<dbReference type="Pfam" id="PF07690">
    <property type="entry name" value="MFS_1"/>
    <property type="match status" value="1"/>
</dbReference>
<feature type="domain" description="Major facilitator superfamily (MFS) profile" evidence="6">
    <location>
        <begin position="53"/>
        <end position="542"/>
    </location>
</feature>
<evidence type="ECO:0000256" key="5">
    <source>
        <dbReference type="SAM" id="Phobius"/>
    </source>
</evidence>
<dbReference type="SUPFAM" id="SSF103473">
    <property type="entry name" value="MFS general substrate transporter"/>
    <property type="match status" value="1"/>
</dbReference>
<feature type="transmembrane region" description="Helical" evidence="5">
    <location>
        <begin position="86"/>
        <end position="107"/>
    </location>
</feature>
<dbReference type="RefSeq" id="XP_022580659.1">
    <property type="nucleotide sequence ID" value="XM_022729411.1"/>
</dbReference>
<evidence type="ECO:0000313" key="7">
    <source>
        <dbReference type="EMBL" id="OJJ46149.1"/>
    </source>
</evidence>
<keyword evidence="2 5" id="KW-0812">Transmembrane</keyword>
<dbReference type="FunFam" id="1.20.1720.10:FF:000018">
    <property type="entry name" value="Putative MFS multidrug transporter"/>
    <property type="match status" value="1"/>
</dbReference>
<dbReference type="InterPro" id="IPR020846">
    <property type="entry name" value="MFS_dom"/>
</dbReference>
<dbReference type="FunFam" id="1.20.1250.20:FF:000786">
    <property type="entry name" value="MFS multidrug transporter, putative"/>
    <property type="match status" value="1"/>
</dbReference>
<dbReference type="PANTHER" id="PTHR23501">
    <property type="entry name" value="MAJOR FACILITATOR SUPERFAMILY"/>
    <property type="match status" value="1"/>
</dbReference>
<feature type="transmembrane region" description="Helical" evidence="5">
    <location>
        <begin position="207"/>
        <end position="231"/>
    </location>
</feature>
<dbReference type="EMBL" id="KV878343">
    <property type="protein sequence ID" value="OJJ46149.1"/>
    <property type="molecule type" value="Genomic_DNA"/>
</dbReference>
<feature type="transmembrane region" description="Helical" evidence="5">
    <location>
        <begin position="518"/>
        <end position="536"/>
    </location>
</feature>
<dbReference type="Proteomes" id="UP000184188">
    <property type="component" value="Unassembled WGS sequence"/>
</dbReference>
<evidence type="ECO:0000313" key="8">
    <source>
        <dbReference type="Proteomes" id="UP000184188"/>
    </source>
</evidence>
<dbReference type="AlphaFoldDB" id="A0A1L9SG31"/>
<dbReference type="OrthoDB" id="2351791at2759"/>
<feature type="transmembrane region" description="Helical" evidence="5">
    <location>
        <begin position="436"/>
        <end position="464"/>
    </location>
</feature>
<dbReference type="GO" id="GO:0022857">
    <property type="term" value="F:transmembrane transporter activity"/>
    <property type="evidence" value="ECO:0007669"/>
    <property type="project" value="InterPro"/>
</dbReference>
<feature type="transmembrane region" description="Helical" evidence="5">
    <location>
        <begin position="243"/>
        <end position="264"/>
    </location>
</feature>
<comment type="subcellular location">
    <subcellularLocation>
        <location evidence="1">Membrane</location>
        <topology evidence="1">Multi-pass membrane protein</topology>
    </subcellularLocation>
</comment>
<feature type="transmembrane region" description="Helical" evidence="5">
    <location>
        <begin position="46"/>
        <end position="66"/>
    </location>
</feature>
<accession>A0A1L9SG31</accession>
<keyword evidence="4 5" id="KW-0472">Membrane</keyword>
<dbReference type="Gene3D" id="1.20.1250.20">
    <property type="entry name" value="MFS general substrate transporter like domains"/>
    <property type="match status" value="2"/>
</dbReference>
<dbReference type="PRINTS" id="PR01036">
    <property type="entry name" value="TCRTETB"/>
</dbReference>
<evidence type="ECO:0000256" key="4">
    <source>
        <dbReference type="ARBA" id="ARBA00023136"/>
    </source>
</evidence>
<keyword evidence="8" id="KW-1185">Reference proteome</keyword>
<reference evidence="8" key="1">
    <citation type="journal article" date="2017" name="Genome Biol.">
        <title>Comparative genomics reveals high biological diversity and specific adaptations in the industrially and medically important fungal genus Aspergillus.</title>
        <authorList>
            <person name="de Vries R.P."/>
            <person name="Riley R."/>
            <person name="Wiebenga A."/>
            <person name="Aguilar-Osorio G."/>
            <person name="Amillis S."/>
            <person name="Uchima C.A."/>
            <person name="Anderluh G."/>
            <person name="Asadollahi M."/>
            <person name="Askin M."/>
            <person name="Barry K."/>
            <person name="Battaglia E."/>
            <person name="Bayram O."/>
            <person name="Benocci T."/>
            <person name="Braus-Stromeyer S.A."/>
            <person name="Caldana C."/>
            <person name="Canovas D."/>
            <person name="Cerqueira G.C."/>
            <person name="Chen F."/>
            <person name="Chen W."/>
            <person name="Choi C."/>
            <person name="Clum A."/>
            <person name="Dos Santos R.A."/>
            <person name="Damasio A.R."/>
            <person name="Diallinas G."/>
            <person name="Emri T."/>
            <person name="Fekete E."/>
            <person name="Flipphi M."/>
            <person name="Freyberg S."/>
            <person name="Gallo A."/>
            <person name="Gournas C."/>
            <person name="Habgood R."/>
            <person name="Hainaut M."/>
            <person name="Harispe M.L."/>
            <person name="Henrissat B."/>
            <person name="Hilden K.S."/>
            <person name="Hope R."/>
            <person name="Hossain A."/>
            <person name="Karabika E."/>
            <person name="Karaffa L."/>
            <person name="Karanyi Z."/>
            <person name="Krasevec N."/>
            <person name="Kuo A."/>
            <person name="Kusch H."/>
            <person name="LaButti K."/>
            <person name="Lagendijk E.L."/>
            <person name="Lapidus A."/>
            <person name="Levasseur A."/>
            <person name="Lindquist E."/>
            <person name="Lipzen A."/>
            <person name="Logrieco A.F."/>
            <person name="MacCabe A."/>
            <person name="Maekelae M.R."/>
            <person name="Malavazi I."/>
            <person name="Melin P."/>
            <person name="Meyer V."/>
            <person name="Mielnichuk N."/>
            <person name="Miskei M."/>
            <person name="Molnar A.P."/>
            <person name="Mule G."/>
            <person name="Ngan C.Y."/>
            <person name="Orejas M."/>
            <person name="Orosz E."/>
            <person name="Ouedraogo J.P."/>
            <person name="Overkamp K.M."/>
            <person name="Park H.-S."/>
            <person name="Perrone G."/>
            <person name="Piumi F."/>
            <person name="Punt P.J."/>
            <person name="Ram A.F."/>
            <person name="Ramon A."/>
            <person name="Rauscher S."/>
            <person name="Record E."/>
            <person name="Riano-Pachon D.M."/>
            <person name="Robert V."/>
            <person name="Roehrig J."/>
            <person name="Ruller R."/>
            <person name="Salamov A."/>
            <person name="Salih N.S."/>
            <person name="Samson R.A."/>
            <person name="Sandor E."/>
            <person name="Sanguinetti M."/>
            <person name="Schuetze T."/>
            <person name="Sepcic K."/>
            <person name="Shelest E."/>
            <person name="Sherlock G."/>
            <person name="Sophianopoulou V."/>
            <person name="Squina F.M."/>
            <person name="Sun H."/>
            <person name="Susca A."/>
            <person name="Todd R.B."/>
            <person name="Tsang A."/>
            <person name="Unkles S.E."/>
            <person name="van de Wiele N."/>
            <person name="van Rossen-Uffink D."/>
            <person name="Oliveira J.V."/>
            <person name="Vesth T.C."/>
            <person name="Visser J."/>
            <person name="Yu J.-H."/>
            <person name="Zhou M."/>
            <person name="Andersen M.R."/>
            <person name="Archer D.B."/>
            <person name="Baker S.E."/>
            <person name="Benoit I."/>
            <person name="Brakhage A.A."/>
            <person name="Braus G.H."/>
            <person name="Fischer R."/>
            <person name="Frisvad J.C."/>
            <person name="Goldman G.H."/>
            <person name="Houbraken J."/>
            <person name="Oakley B."/>
            <person name="Pocsi I."/>
            <person name="Scazzocchio C."/>
            <person name="Seiboth B."/>
            <person name="vanKuyk P.A."/>
            <person name="Wortman J."/>
            <person name="Dyer P.S."/>
            <person name="Grigoriev I.V."/>
        </authorList>
    </citation>
    <scope>NUCLEOTIDE SEQUENCE [LARGE SCALE GENOMIC DNA]</scope>
    <source>
        <strain evidence="8">CBS 506.65</strain>
    </source>
</reference>
<dbReference type="PANTHER" id="PTHR23501:SF59">
    <property type="entry name" value="MAJOR FACILITATOR SUPERFAMILY (MFS) PROFILE DOMAIN-CONTAINING PROTEIN-RELATED"/>
    <property type="match status" value="1"/>
</dbReference>
<dbReference type="PROSITE" id="PS50850">
    <property type="entry name" value="MFS"/>
    <property type="match status" value="1"/>
</dbReference>
<evidence type="ECO:0000259" key="6">
    <source>
        <dbReference type="PROSITE" id="PS50850"/>
    </source>
</evidence>